<proteinExistence type="predicted"/>
<accession>A0ACC2RXG2</accession>
<dbReference type="Proteomes" id="UP001165960">
    <property type="component" value="Unassembled WGS sequence"/>
</dbReference>
<evidence type="ECO:0000313" key="1">
    <source>
        <dbReference type="EMBL" id="KAJ9054787.1"/>
    </source>
</evidence>
<comment type="caution">
    <text evidence="1">The sequence shown here is derived from an EMBL/GenBank/DDBJ whole genome shotgun (WGS) entry which is preliminary data.</text>
</comment>
<sequence>MAPPPTLWPDHPQEIIITNNATSTQMFGVLYITLTGLVDSTVPNFGPWSLLGQSLSCHQVHSHPMVGITLWPGGPSACVKQHSYQQLASHHCTVLVDVPPTIYSKEMGGENTHHYD</sequence>
<keyword evidence="2" id="KW-1185">Reference proteome</keyword>
<reference evidence="1" key="1">
    <citation type="submission" date="2022-04" db="EMBL/GenBank/DDBJ databases">
        <title>Genome of the entomopathogenic fungus Entomophthora muscae.</title>
        <authorList>
            <person name="Elya C."/>
            <person name="Lovett B.R."/>
            <person name="Lee E."/>
            <person name="Macias A.M."/>
            <person name="Hajek A.E."/>
            <person name="De Bivort B.L."/>
            <person name="Kasson M.T."/>
            <person name="De Fine Licht H.H."/>
            <person name="Stajich J.E."/>
        </authorList>
    </citation>
    <scope>NUCLEOTIDE SEQUENCE</scope>
    <source>
        <strain evidence="1">Berkeley</strain>
    </source>
</reference>
<organism evidence="1 2">
    <name type="scientific">Entomophthora muscae</name>
    <dbReference type="NCBI Taxonomy" id="34485"/>
    <lineage>
        <taxon>Eukaryota</taxon>
        <taxon>Fungi</taxon>
        <taxon>Fungi incertae sedis</taxon>
        <taxon>Zoopagomycota</taxon>
        <taxon>Entomophthoromycotina</taxon>
        <taxon>Entomophthoromycetes</taxon>
        <taxon>Entomophthorales</taxon>
        <taxon>Entomophthoraceae</taxon>
        <taxon>Entomophthora</taxon>
    </lineage>
</organism>
<dbReference type="EMBL" id="QTSX02006425">
    <property type="protein sequence ID" value="KAJ9054787.1"/>
    <property type="molecule type" value="Genomic_DNA"/>
</dbReference>
<gene>
    <name evidence="1" type="ORF">DSO57_1010660</name>
</gene>
<protein>
    <submittedName>
        <fullName evidence="1">Uncharacterized protein</fullName>
    </submittedName>
</protein>
<evidence type="ECO:0000313" key="2">
    <source>
        <dbReference type="Proteomes" id="UP001165960"/>
    </source>
</evidence>
<name>A0ACC2RXG2_9FUNG</name>